<comment type="caution">
    <text evidence="3">The sequence shown here is derived from an EMBL/GenBank/DDBJ whole genome shotgun (WGS) entry which is preliminary data.</text>
</comment>
<feature type="domain" description="DUF418" evidence="2">
    <location>
        <begin position="235"/>
        <end position="387"/>
    </location>
</feature>
<proteinExistence type="predicted"/>
<feature type="transmembrane region" description="Helical" evidence="1">
    <location>
        <begin position="286"/>
        <end position="307"/>
    </location>
</feature>
<reference evidence="4" key="1">
    <citation type="journal article" date="2020" name="Syst. Appl. Microbiol.">
        <title>Streptomyces alkaliterrae sp. nov., isolated from an alkaline soil, and emended descriptions of Streptomyces alkaliphilus, Streptomyces calidiresistens and Streptomyces durbertensis.</title>
        <authorList>
            <person name="Swiecimska M."/>
            <person name="Golinska P."/>
            <person name="Nouioui I."/>
            <person name="Wypij M."/>
            <person name="Rai M."/>
            <person name="Sangal V."/>
            <person name="Goodfellow M."/>
        </authorList>
    </citation>
    <scope>NUCLEOTIDE SEQUENCE [LARGE SCALE GENOMIC DNA]</scope>
    <source>
        <strain evidence="4">DSM 104538</strain>
    </source>
</reference>
<feature type="transmembrane region" description="Helical" evidence="1">
    <location>
        <begin position="29"/>
        <end position="49"/>
    </location>
</feature>
<keyword evidence="1" id="KW-1133">Transmembrane helix</keyword>
<gene>
    <name evidence="3" type="ORF">GL263_09755</name>
</gene>
<dbReference type="Proteomes" id="UP000766698">
    <property type="component" value="Unassembled WGS sequence"/>
</dbReference>
<keyword evidence="1" id="KW-0812">Transmembrane</keyword>
<feature type="transmembrane region" description="Helical" evidence="1">
    <location>
        <begin position="352"/>
        <end position="371"/>
    </location>
</feature>
<feature type="transmembrane region" description="Helical" evidence="1">
    <location>
        <begin position="104"/>
        <end position="121"/>
    </location>
</feature>
<feature type="transmembrane region" description="Helical" evidence="1">
    <location>
        <begin position="255"/>
        <end position="274"/>
    </location>
</feature>
<evidence type="ECO:0000313" key="4">
    <source>
        <dbReference type="Proteomes" id="UP000766698"/>
    </source>
</evidence>
<dbReference type="PANTHER" id="PTHR30590:SF2">
    <property type="entry name" value="INNER MEMBRANE PROTEIN"/>
    <property type="match status" value="1"/>
</dbReference>
<keyword evidence="4" id="KW-1185">Reference proteome</keyword>
<evidence type="ECO:0000259" key="2">
    <source>
        <dbReference type="Pfam" id="PF04235"/>
    </source>
</evidence>
<dbReference type="Pfam" id="PF04235">
    <property type="entry name" value="DUF418"/>
    <property type="match status" value="1"/>
</dbReference>
<feature type="transmembrane region" description="Helical" evidence="1">
    <location>
        <begin position="327"/>
        <end position="346"/>
    </location>
</feature>
<evidence type="ECO:0000313" key="3">
    <source>
        <dbReference type="EMBL" id="MBB1243841.1"/>
    </source>
</evidence>
<sequence length="387" mass="40851">MSREAGGRAAARPISVPPRILEVDALRGFALAGILLANVLVMAGPFALAGGRPEETGADLIAHWLVAALVETKFYLLFSFLFGYSFTLQTSSAERAGASFERRMLRRLLALFVLGVAHALLLYAGDILATYAVLGLVLFAARRASPERAWRAALWLYGVVSVLLLLVAALAAAVPAGEFGTAAEVRAEAAALTEAYRGGVAEVVAANARALPDLLLGALVGGGHVVTAFLVGFVAGRRRLFSGEVPARRLRRNCAIGAVVGVPGGVLMALGTVGPLSDRWEVPASVLGMVTAPALSVAYASGLLLWFRTARGARVASWLAPAGRMALTNYLTQSLVMALVFYGYGLDLYGRTGSAAAVCGALVLYLTQLYVSVRLMRRFRYGPVEWV</sequence>
<dbReference type="InterPro" id="IPR007349">
    <property type="entry name" value="DUF418"/>
</dbReference>
<feature type="non-terminal residue" evidence="3">
    <location>
        <position position="387"/>
    </location>
</feature>
<feature type="transmembrane region" description="Helical" evidence="1">
    <location>
        <begin position="61"/>
        <end position="84"/>
    </location>
</feature>
<evidence type="ECO:0000256" key="1">
    <source>
        <dbReference type="SAM" id="Phobius"/>
    </source>
</evidence>
<organism evidence="3 4">
    <name type="scientific">Streptomyces durbertensis</name>
    <dbReference type="NCBI Taxonomy" id="2448886"/>
    <lineage>
        <taxon>Bacteria</taxon>
        <taxon>Bacillati</taxon>
        <taxon>Actinomycetota</taxon>
        <taxon>Actinomycetes</taxon>
        <taxon>Kitasatosporales</taxon>
        <taxon>Streptomycetaceae</taxon>
        <taxon>Streptomyces</taxon>
    </lineage>
</organism>
<feature type="transmembrane region" description="Helical" evidence="1">
    <location>
        <begin position="152"/>
        <end position="174"/>
    </location>
</feature>
<feature type="transmembrane region" description="Helical" evidence="1">
    <location>
        <begin position="214"/>
        <end position="235"/>
    </location>
</feature>
<feature type="transmembrane region" description="Helical" evidence="1">
    <location>
        <begin position="127"/>
        <end position="145"/>
    </location>
</feature>
<accession>A0ABR6EES3</accession>
<name>A0ABR6EES3_9ACTN</name>
<keyword evidence="1" id="KW-0472">Membrane</keyword>
<protein>
    <submittedName>
        <fullName evidence="3">DUF418 domain-containing protein</fullName>
    </submittedName>
</protein>
<dbReference type="EMBL" id="WMLF01000103">
    <property type="protein sequence ID" value="MBB1243841.1"/>
    <property type="molecule type" value="Genomic_DNA"/>
</dbReference>
<dbReference type="InterPro" id="IPR052529">
    <property type="entry name" value="Bact_Transport_Assoc"/>
</dbReference>
<dbReference type="PANTHER" id="PTHR30590">
    <property type="entry name" value="INNER MEMBRANE PROTEIN"/>
    <property type="match status" value="1"/>
</dbReference>